<dbReference type="NCBIfam" id="TIGR00331">
    <property type="entry name" value="hrcA"/>
    <property type="match status" value="1"/>
</dbReference>
<dbReference type="Gene3D" id="3.30.390.60">
    <property type="entry name" value="Heat-inducible transcription repressor hrca homolog, domain 3"/>
    <property type="match status" value="1"/>
</dbReference>
<dbReference type="Gene3D" id="1.10.10.10">
    <property type="entry name" value="Winged helix-like DNA-binding domain superfamily/Winged helix DNA-binding domain"/>
    <property type="match status" value="1"/>
</dbReference>
<keyword evidence="3 5" id="KW-0346">Stress response</keyword>
<keyword evidence="8" id="KW-1185">Reference proteome</keyword>
<dbReference type="PIRSF" id="PIRSF005485">
    <property type="entry name" value="HrcA"/>
    <property type="match status" value="1"/>
</dbReference>
<dbReference type="GO" id="GO:0003677">
    <property type="term" value="F:DNA binding"/>
    <property type="evidence" value="ECO:0007669"/>
    <property type="project" value="InterPro"/>
</dbReference>
<dbReference type="OrthoDB" id="9783139at2"/>
<organism evidence="7 8">
    <name type="scientific">Chondromyces apiculatus DSM 436</name>
    <dbReference type="NCBI Taxonomy" id="1192034"/>
    <lineage>
        <taxon>Bacteria</taxon>
        <taxon>Pseudomonadati</taxon>
        <taxon>Myxococcota</taxon>
        <taxon>Polyangia</taxon>
        <taxon>Polyangiales</taxon>
        <taxon>Polyangiaceae</taxon>
        <taxon>Chondromyces</taxon>
    </lineage>
</organism>
<dbReference type="SUPFAM" id="SSF55781">
    <property type="entry name" value="GAF domain-like"/>
    <property type="match status" value="1"/>
</dbReference>
<evidence type="ECO:0000259" key="6">
    <source>
        <dbReference type="Pfam" id="PF01628"/>
    </source>
</evidence>
<accession>A0A017T8N1</accession>
<comment type="function">
    <text evidence="5">Negative regulator of class I heat shock genes (grpE-dnaK-dnaJ and groELS operons). Prevents heat-shock induction of these operons.</text>
</comment>
<sequence>MSDPPKNDLPSRSRKILLAAVTEFISTGIPVGSRTLARRYGLDLSAASIRNVLADLEEAGYLHQPHTSAGRIPTDRALRVLIDTLLEVRAIPPQQAEMGARFHEIYTSASDPLRETGRYLSELAGTAAVIAAPSTAVRALSTLRFITTRQNQLLAVLVFADGSVENRFISIDGPIPEAELLRIHNLLSDVIGGRTLGEVRDLFASRLADERHELDALRRRAFELGHLATADMCRRGEVVIEGQNRLLDLPEYADVDRLKMLMKALEEREEILDLLDRTLAAGTGAIAVYVGSEAGMGGGQLSVVAAPYTENGRFAGTVGVIGPTRMDYAKVMPLVDATAAAVSEARARLR</sequence>
<reference evidence="7 8" key="1">
    <citation type="submission" date="2013-05" db="EMBL/GenBank/DDBJ databases">
        <title>Genome assembly of Chondromyces apiculatus DSM 436.</title>
        <authorList>
            <person name="Sharma G."/>
            <person name="Khatri I."/>
            <person name="Kaur C."/>
            <person name="Mayilraj S."/>
            <person name="Subramanian S."/>
        </authorList>
    </citation>
    <scope>NUCLEOTIDE SEQUENCE [LARGE SCALE GENOMIC DNA]</scope>
    <source>
        <strain evidence="7 8">DSM 436</strain>
    </source>
</reference>
<keyword evidence="1 5" id="KW-0678">Repressor</keyword>
<feature type="domain" description="Heat-inducible transcription repressor HrcA C-terminal" evidence="6">
    <location>
        <begin position="112"/>
        <end position="332"/>
    </location>
</feature>
<evidence type="ECO:0000256" key="3">
    <source>
        <dbReference type="ARBA" id="ARBA00023016"/>
    </source>
</evidence>
<dbReference type="RefSeq" id="WP_044241591.1">
    <property type="nucleotide sequence ID" value="NZ_ASRX01000022.1"/>
</dbReference>
<proteinExistence type="inferred from homology"/>
<gene>
    <name evidence="5" type="primary">hrcA</name>
    <name evidence="7" type="ORF">CAP_3122</name>
</gene>
<dbReference type="EMBL" id="ASRX01000022">
    <property type="protein sequence ID" value="EYF05574.1"/>
    <property type="molecule type" value="Genomic_DNA"/>
</dbReference>
<dbReference type="PANTHER" id="PTHR34824">
    <property type="entry name" value="HEAT-INDUCIBLE TRANSCRIPTION REPRESSOR HRCA"/>
    <property type="match status" value="1"/>
</dbReference>
<dbReference type="InterPro" id="IPR036390">
    <property type="entry name" value="WH_DNA-bd_sf"/>
</dbReference>
<comment type="similarity">
    <text evidence="5">Belongs to the HrcA family.</text>
</comment>
<name>A0A017T8N1_9BACT</name>
<dbReference type="PANTHER" id="PTHR34824:SF1">
    <property type="entry name" value="HEAT-INDUCIBLE TRANSCRIPTION REPRESSOR HRCA"/>
    <property type="match status" value="1"/>
</dbReference>
<dbReference type="STRING" id="1192034.CAP_3122"/>
<protein>
    <recommendedName>
        <fullName evidence="5">Heat-inducible transcription repressor HrcA</fullName>
    </recommendedName>
</protein>
<dbReference type="InterPro" id="IPR021153">
    <property type="entry name" value="HrcA_C"/>
</dbReference>
<dbReference type="Gene3D" id="3.30.450.40">
    <property type="match status" value="1"/>
</dbReference>
<dbReference type="GO" id="GO:0045892">
    <property type="term" value="P:negative regulation of DNA-templated transcription"/>
    <property type="evidence" value="ECO:0007669"/>
    <property type="project" value="UniProtKB-UniRule"/>
</dbReference>
<dbReference type="InterPro" id="IPR002571">
    <property type="entry name" value="HrcA"/>
</dbReference>
<evidence type="ECO:0000313" key="8">
    <source>
        <dbReference type="Proteomes" id="UP000019678"/>
    </source>
</evidence>
<dbReference type="InterPro" id="IPR023120">
    <property type="entry name" value="WHTH_transcript_rep_HrcA_IDD"/>
</dbReference>
<dbReference type="SUPFAM" id="SSF46785">
    <property type="entry name" value="Winged helix' DNA-binding domain"/>
    <property type="match status" value="1"/>
</dbReference>
<dbReference type="HAMAP" id="MF_00081">
    <property type="entry name" value="HrcA"/>
    <property type="match status" value="1"/>
</dbReference>
<dbReference type="InterPro" id="IPR029016">
    <property type="entry name" value="GAF-like_dom_sf"/>
</dbReference>
<evidence type="ECO:0000256" key="1">
    <source>
        <dbReference type="ARBA" id="ARBA00022491"/>
    </source>
</evidence>
<evidence type="ECO:0000256" key="5">
    <source>
        <dbReference type="HAMAP-Rule" id="MF_00081"/>
    </source>
</evidence>
<dbReference type="AlphaFoldDB" id="A0A017T8N1"/>
<dbReference type="InterPro" id="IPR036388">
    <property type="entry name" value="WH-like_DNA-bd_sf"/>
</dbReference>
<keyword evidence="4 5" id="KW-0804">Transcription</keyword>
<comment type="caution">
    <text evidence="7">The sequence shown here is derived from an EMBL/GenBank/DDBJ whole genome shotgun (WGS) entry which is preliminary data.</text>
</comment>
<evidence type="ECO:0000256" key="4">
    <source>
        <dbReference type="ARBA" id="ARBA00023163"/>
    </source>
</evidence>
<dbReference type="eggNOG" id="COG1420">
    <property type="taxonomic scope" value="Bacteria"/>
</dbReference>
<dbReference type="Proteomes" id="UP000019678">
    <property type="component" value="Unassembled WGS sequence"/>
</dbReference>
<dbReference type="Pfam" id="PF01628">
    <property type="entry name" value="HrcA"/>
    <property type="match status" value="1"/>
</dbReference>
<evidence type="ECO:0000313" key="7">
    <source>
        <dbReference type="EMBL" id="EYF05574.1"/>
    </source>
</evidence>
<keyword evidence="2 5" id="KW-0805">Transcription regulation</keyword>
<evidence type="ECO:0000256" key="2">
    <source>
        <dbReference type="ARBA" id="ARBA00023015"/>
    </source>
</evidence>